<keyword evidence="3" id="KW-1185">Reference proteome</keyword>
<protein>
    <submittedName>
        <fullName evidence="2">Endonuclease/exonuclease/phosphatase family protein</fullName>
    </submittedName>
</protein>
<dbReference type="GO" id="GO:0004519">
    <property type="term" value="F:endonuclease activity"/>
    <property type="evidence" value="ECO:0007669"/>
    <property type="project" value="UniProtKB-KW"/>
</dbReference>
<dbReference type="RefSeq" id="WP_162357943.1">
    <property type="nucleotide sequence ID" value="NZ_CP048209.1"/>
</dbReference>
<gene>
    <name evidence="2" type="ORF">GXP70_17055</name>
</gene>
<dbReference type="InterPro" id="IPR050410">
    <property type="entry name" value="CCR4/nocturin_mRNA_transcr"/>
</dbReference>
<evidence type="ECO:0000313" key="3">
    <source>
        <dbReference type="Proteomes" id="UP000476064"/>
    </source>
</evidence>
<dbReference type="Pfam" id="PF03372">
    <property type="entry name" value="Exo_endo_phos"/>
    <property type="match status" value="1"/>
</dbReference>
<dbReference type="PANTHER" id="PTHR12121:SF36">
    <property type="entry name" value="ENDONUCLEASE_EXONUCLEASE_PHOSPHATASE DOMAIN-CONTAINING PROTEIN"/>
    <property type="match status" value="1"/>
</dbReference>
<dbReference type="AlphaFoldDB" id="A0A6C0G2G0"/>
<dbReference type="CDD" id="cd09083">
    <property type="entry name" value="EEP-1"/>
    <property type="match status" value="1"/>
</dbReference>
<keyword evidence="2" id="KW-0269">Exonuclease</keyword>
<dbReference type="InterPro" id="IPR005135">
    <property type="entry name" value="Endo/exonuclease/phosphatase"/>
</dbReference>
<sequence length="255" mass="28182">MKLNVLTFNLRVHVLGDGDNAWPNRVTGAADAIRQSDADIVCTQEGTAAMLRDLQKQLPDYRWIGASRSGETEDEYCAIFYKHATIAPAESGNFSLSEQPEQLGAMSWNTACPRMCTWGRFVGKDGAAWLVYNTHLDHMSEEARDNGIQLVLDRMKANAEQGSVPLVLAGDFNSEPDSNAVKLVGQAGYHSAYDVIAEPHGRTYHDFEGGESGNPIDYLFVSPNARIASARVDREQYNGRYPSDHYPLQAIVVKE</sequence>
<keyword evidence="2" id="KW-0378">Hydrolase</keyword>
<dbReference type="SUPFAM" id="SSF56219">
    <property type="entry name" value="DNase I-like"/>
    <property type="match status" value="1"/>
</dbReference>
<keyword evidence="2" id="KW-0540">Nuclease</keyword>
<organism evidence="2 3">
    <name type="scientific">Paenibacillus lycopersici</name>
    <dbReference type="NCBI Taxonomy" id="2704462"/>
    <lineage>
        <taxon>Bacteria</taxon>
        <taxon>Bacillati</taxon>
        <taxon>Bacillota</taxon>
        <taxon>Bacilli</taxon>
        <taxon>Bacillales</taxon>
        <taxon>Paenibacillaceae</taxon>
        <taxon>Paenibacillus</taxon>
    </lineage>
</organism>
<dbReference type="Gene3D" id="3.60.10.10">
    <property type="entry name" value="Endonuclease/exonuclease/phosphatase"/>
    <property type="match status" value="1"/>
</dbReference>
<name>A0A6C0G2G0_9BACL</name>
<reference evidence="2 3" key="1">
    <citation type="submission" date="2020-01" db="EMBL/GenBank/DDBJ databases">
        <title>Paenibacillus sp. nov., isolated from tomato rhizosphere.</title>
        <authorList>
            <person name="Weon H.-Y."/>
            <person name="Lee S.A."/>
        </authorList>
    </citation>
    <scope>NUCLEOTIDE SEQUENCE [LARGE SCALE GENOMIC DNA]</scope>
    <source>
        <strain evidence="2 3">12200R-189</strain>
    </source>
</reference>
<accession>A0A6C0G2G0</accession>
<dbReference type="PANTHER" id="PTHR12121">
    <property type="entry name" value="CARBON CATABOLITE REPRESSOR PROTEIN 4"/>
    <property type="match status" value="1"/>
</dbReference>
<dbReference type="GO" id="GO:0000175">
    <property type="term" value="F:3'-5'-RNA exonuclease activity"/>
    <property type="evidence" value="ECO:0007669"/>
    <property type="project" value="TreeGrafter"/>
</dbReference>
<dbReference type="EMBL" id="CP048209">
    <property type="protein sequence ID" value="QHT61504.1"/>
    <property type="molecule type" value="Genomic_DNA"/>
</dbReference>
<evidence type="ECO:0000313" key="2">
    <source>
        <dbReference type="EMBL" id="QHT61504.1"/>
    </source>
</evidence>
<feature type="domain" description="Endonuclease/exonuclease/phosphatase" evidence="1">
    <location>
        <begin position="6"/>
        <end position="245"/>
    </location>
</feature>
<evidence type="ECO:0000259" key="1">
    <source>
        <dbReference type="Pfam" id="PF03372"/>
    </source>
</evidence>
<dbReference type="InterPro" id="IPR036691">
    <property type="entry name" value="Endo/exonu/phosph_ase_sf"/>
</dbReference>
<proteinExistence type="predicted"/>
<keyword evidence="2" id="KW-0255">Endonuclease</keyword>
<dbReference type="KEGG" id="plyc:GXP70_17055"/>
<dbReference type="Proteomes" id="UP000476064">
    <property type="component" value="Chromosome"/>
</dbReference>